<evidence type="ECO:0000313" key="4">
    <source>
        <dbReference type="Proteomes" id="UP001314205"/>
    </source>
</evidence>
<feature type="compositionally biased region" description="Basic and acidic residues" evidence="2">
    <location>
        <begin position="699"/>
        <end position="710"/>
    </location>
</feature>
<evidence type="ECO:0000256" key="1">
    <source>
        <dbReference type="SAM" id="Coils"/>
    </source>
</evidence>
<feature type="compositionally biased region" description="Basic residues" evidence="2">
    <location>
        <begin position="169"/>
        <end position="181"/>
    </location>
</feature>
<organism evidence="3 4">
    <name type="scientific">Parnassius mnemosyne</name>
    <name type="common">clouded apollo</name>
    <dbReference type="NCBI Taxonomy" id="213953"/>
    <lineage>
        <taxon>Eukaryota</taxon>
        <taxon>Metazoa</taxon>
        <taxon>Ecdysozoa</taxon>
        <taxon>Arthropoda</taxon>
        <taxon>Hexapoda</taxon>
        <taxon>Insecta</taxon>
        <taxon>Pterygota</taxon>
        <taxon>Neoptera</taxon>
        <taxon>Endopterygota</taxon>
        <taxon>Lepidoptera</taxon>
        <taxon>Glossata</taxon>
        <taxon>Ditrysia</taxon>
        <taxon>Papilionoidea</taxon>
        <taxon>Papilionidae</taxon>
        <taxon>Parnassiinae</taxon>
        <taxon>Parnassini</taxon>
        <taxon>Parnassius</taxon>
        <taxon>Driopa</taxon>
    </lineage>
</organism>
<feature type="region of interest" description="Disordered" evidence="2">
    <location>
        <begin position="411"/>
        <end position="496"/>
    </location>
</feature>
<feature type="region of interest" description="Disordered" evidence="2">
    <location>
        <begin position="158"/>
        <end position="205"/>
    </location>
</feature>
<feature type="compositionally biased region" description="Polar residues" evidence="2">
    <location>
        <begin position="719"/>
        <end position="728"/>
    </location>
</feature>
<name>A0AAV1LI22_9NEOP</name>
<feature type="compositionally biased region" description="Polar residues" evidence="2">
    <location>
        <begin position="456"/>
        <end position="470"/>
    </location>
</feature>
<keyword evidence="4" id="KW-1185">Reference proteome</keyword>
<feature type="compositionally biased region" description="Basic and acidic residues" evidence="2">
    <location>
        <begin position="196"/>
        <end position="205"/>
    </location>
</feature>
<evidence type="ECO:0000256" key="2">
    <source>
        <dbReference type="SAM" id="MobiDB-lite"/>
    </source>
</evidence>
<gene>
    <name evidence="3" type="ORF">PARMNEM_LOCUS14595</name>
</gene>
<evidence type="ECO:0000313" key="3">
    <source>
        <dbReference type="EMBL" id="CAK1595048.1"/>
    </source>
</evidence>
<keyword evidence="1" id="KW-0175">Coiled coil</keyword>
<reference evidence="3 4" key="1">
    <citation type="submission" date="2023-11" db="EMBL/GenBank/DDBJ databases">
        <authorList>
            <person name="Hedman E."/>
            <person name="Englund M."/>
            <person name="Stromberg M."/>
            <person name="Nyberg Akerstrom W."/>
            <person name="Nylinder S."/>
            <person name="Jareborg N."/>
            <person name="Kallberg Y."/>
            <person name="Kronander E."/>
        </authorList>
    </citation>
    <scope>NUCLEOTIDE SEQUENCE [LARGE SCALE GENOMIC DNA]</scope>
</reference>
<comment type="caution">
    <text evidence="3">The sequence shown here is derived from an EMBL/GenBank/DDBJ whole genome shotgun (WGS) entry which is preliminary data.</text>
</comment>
<feature type="region of interest" description="Disordered" evidence="2">
    <location>
        <begin position="575"/>
        <end position="741"/>
    </location>
</feature>
<feature type="compositionally biased region" description="Polar residues" evidence="2">
    <location>
        <begin position="649"/>
        <end position="658"/>
    </location>
</feature>
<dbReference type="AlphaFoldDB" id="A0AAV1LI22"/>
<feature type="compositionally biased region" description="Polar residues" evidence="2">
    <location>
        <begin position="158"/>
        <end position="167"/>
    </location>
</feature>
<feature type="compositionally biased region" description="Basic and acidic residues" evidence="2">
    <location>
        <begin position="674"/>
        <end position="684"/>
    </location>
</feature>
<dbReference type="Proteomes" id="UP001314205">
    <property type="component" value="Unassembled WGS sequence"/>
</dbReference>
<dbReference type="EMBL" id="CAVLGL010000091">
    <property type="protein sequence ID" value="CAK1595048.1"/>
    <property type="molecule type" value="Genomic_DNA"/>
</dbReference>
<sequence>MNRNMRRGRGAGAGVQRGPLGTNHIRNLDEELEILQRRRDLLQREQALLVNEQMFSRKRQYENVPHSQNFTPFNQQAAQSFSHLYDNGPGPSFNHGGGAKKRHTINVWDNDMLNTNLNSNNQRFRPYMGPKPQPVSAPKPLMSIKPSIGHRIQGFSQNARKNFNPTKVTKPKGKPQNKAKPSHANAASLKKALVTSKEKPKEPEVLRADQVPSKQMTGRLELALGAILKEMRQSFCTSEECTLLFNAKHIQRVIKNLIRKRLRDLMLNKVVGRFAEIVALYRENFPQKTDKEIFDSAVMTSGTNEKYMRYSVNRLMTMKLDEMFMKLQEFYGGNRDEGIAKIIESRPSSVTEIPKDKDKDEATMTLERQFYDTLVDTLLEVKLPKVLPNYTERIIKLLENDEEIKKAKQLAKKASQNTNDESAPIEINDSETENEEVKAQPTKNSDNTEDEEGQSKESSSATEQANNGEGTQIDETKNDNDGVETNTAKTGSNVPTEPISIASQYFVKVFGQPILPNRADAYKFLNQFNAVSIKKHKVIQNLLVVEFKNEKDLQNAIANSGAVVGSSKLIIKANENQEHNTSSSSLKDDEAGKNTSTSKEIITPDLEDQISDLLSSIRKADEEQRSDNIKTEDISQEGKDIKEVKKETQGTNVYSPSNMHDEDSQGLETIQEDAENKIAEDNKATPENASEDLETQGDGNDKAIKNKETGKGTPMKATSRLSNVTPSAIRTRRASRLAQNN</sequence>
<accession>A0AAV1LI22</accession>
<feature type="compositionally biased region" description="Basic and acidic residues" evidence="2">
    <location>
        <begin position="618"/>
        <end position="648"/>
    </location>
</feature>
<proteinExistence type="predicted"/>
<protein>
    <submittedName>
        <fullName evidence="3">Uncharacterized protein</fullName>
    </submittedName>
</protein>
<feature type="compositionally biased region" description="Polar residues" evidence="2">
    <location>
        <begin position="483"/>
        <end position="495"/>
    </location>
</feature>
<feature type="region of interest" description="Disordered" evidence="2">
    <location>
        <begin position="1"/>
        <end position="22"/>
    </location>
</feature>
<feature type="coiled-coil region" evidence="1">
    <location>
        <begin position="25"/>
        <end position="52"/>
    </location>
</feature>